<evidence type="ECO:0000259" key="2">
    <source>
        <dbReference type="Pfam" id="PF09850"/>
    </source>
</evidence>
<accession>A0ABV5HJF2</accession>
<dbReference type="EMBL" id="JBHMEP010000001">
    <property type="protein sequence ID" value="MFB9134110.1"/>
    <property type="molecule type" value="Genomic_DNA"/>
</dbReference>
<evidence type="ECO:0000313" key="4">
    <source>
        <dbReference type="Proteomes" id="UP001589645"/>
    </source>
</evidence>
<reference evidence="3 4" key="1">
    <citation type="submission" date="2024-09" db="EMBL/GenBank/DDBJ databases">
        <authorList>
            <person name="Sun Q."/>
            <person name="Mori K."/>
        </authorList>
    </citation>
    <scope>NUCLEOTIDE SEQUENCE [LARGE SCALE GENOMIC DNA]</scope>
    <source>
        <strain evidence="3 4">CECT 8064</strain>
    </source>
</reference>
<dbReference type="Proteomes" id="UP001589645">
    <property type="component" value="Unassembled WGS sequence"/>
</dbReference>
<feature type="domain" description="Type IV / VI secretion system DotU" evidence="2">
    <location>
        <begin position="48"/>
        <end position="247"/>
    </location>
</feature>
<evidence type="ECO:0000256" key="1">
    <source>
        <dbReference type="SAM" id="Phobius"/>
    </source>
</evidence>
<dbReference type="NCBIfam" id="TIGR03349">
    <property type="entry name" value="IV_VI_DotU"/>
    <property type="match status" value="1"/>
</dbReference>
<sequence>MSYADNDVTVVLFQPEPGKPMEVMPAPDLSRNISVRDLEIDKMGVNPLVDQFTWLIASLSCMSSIPWLDDPMPFREQVAHEIRKGERKLNEMELDRASILVIRYCLCAAIDESVLRQEWGANSNWSQNSLLSEFHNETSGGDKFFIILERLKADPRKYRYVIEFLYLLLQLGFQGKYGREERGNEKLADIGNTIYRLVRDDRLAEQEKVSLVNLKAKYLKKPLKKVISPKFTLGVTALIFAAMYAVTYVVIDLKFQDLLNAYQ</sequence>
<gene>
    <name evidence="3" type="primary">icmH</name>
    <name evidence="3" type="ORF">ACFFUV_03905</name>
</gene>
<dbReference type="Pfam" id="PF09850">
    <property type="entry name" value="DotU"/>
    <property type="match status" value="1"/>
</dbReference>
<keyword evidence="1" id="KW-0472">Membrane</keyword>
<keyword evidence="1" id="KW-1133">Transmembrane helix</keyword>
<evidence type="ECO:0000313" key="3">
    <source>
        <dbReference type="EMBL" id="MFB9134110.1"/>
    </source>
</evidence>
<dbReference type="NCBIfam" id="NF038228">
    <property type="entry name" value="IcmH_DotU_IVB"/>
    <property type="match status" value="1"/>
</dbReference>
<dbReference type="InterPro" id="IPR038522">
    <property type="entry name" value="T4/T6SS_DotU_sf"/>
</dbReference>
<dbReference type="Gene3D" id="1.25.40.590">
    <property type="entry name" value="Type IV / VI secretion system, DotU"/>
    <property type="match status" value="1"/>
</dbReference>
<comment type="caution">
    <text evidence="3">The sequence shown here is derived from an EMBL/GenBank/DDBJ whole genome shotgun (WGS) entry which is preliminary data.</text>
</comment>
<dbReference type="PANTHER" id="PTHR38033:SF1">
    <property type="entry name" value="DOTU FAMILY TYPE IV_VI SECRETION SYSTEM PROTEIN"/>
    <property type="match status" value="1"/>
</dbReference>
<dbReference type="PANTHER" id="PTHR38033">
    <property type="entry name" value="MEMBRANE PROTEIN-RELATED"/>
    <property type="match status" value="1"/>
</dbReference>
<keyword evidence="1" id="KW-0812">Transmembrane</keyword>
<proteinExistence type="predicted"/>
<protein>
    <submittedName>
        <fullName evidence="3">Type IVB secretion system protein IcmH/DotU</fullName>
    </submittedName>
</protein>
<organism evidence="3 4">
    <name type="scientific">Vibrio olivae</name>
    <dbReference type="NCBI Taxonomy" id="1243002"/>
    <lineage>
        <taxon>Bacteria</taxon>
        <taxon>Pseudomonadati</taxon>
        <taxon>Pseudomonadota</taxon>
        <taxon>Gammaproteobacteria</taxon>
        <taxon>Vibrionales</taxon>
        <taxon>Vibrionaceae</taxon>
        <taxon>Vibrio</taxon>
    </lineage>
</organism>
<feature type="transmembrane region" description="Helical" evidence="1">
    <location>
        <begin position="231"/>
        <end position="251"/>
    </location>
</feature>
<name>A0ABV5HJF2_9VIBR</name>
<dbReference type="RefSeq" id="WP_390189848.1">
    <property type="nucleotide sequence ID" value="NZ_JBHMEP010000001.1"/>
</dbReference>
<keyword evidence="4" id="KW-1185">Reference proteome</keyword>
<dbReference type="InterPro" id="IPR017732">
    <property type="entry name" value="T4/T6SS_DotU"/>
</dbReference>